<gene>
    <name evidence="2" type="ORF">LEP1GSC105_4741</name>
</gene>
<dbReference type="RefSeq" id="WP_001016417.1">
    <property type="nucleotide sequence ID" value="NZ_AHNR02000023.1"/>
</dbReference>
<name>A0A0E2DKE9_LEPIR</name>
<dbReference type="EMBL" id="AHNR02000023">
    <property type="protein sequence ID" value="EKR56112.1"/>
    <property type="molecule type" value="Genomic_DNA"/>
</dbReference>
<dbReference type="Gene3D" id="2.20.140.10">
    <property type="entry name" value="WGR domain"/>
    <property type="match status" value="1"/>
</dbReference>
<accession>A0A0E2DKE9</accession>
<dbReference type="NCBIfam" id="NF047558">
    <property type="entry name" value="TPR_END_plus"/>
    <property type="match status" value="1"/>
</dbReference>
<dbReference type="PANTHER" id="PTHR30634:SF13">
    <property type="entry name" value="PROTEIN YEHF"/>
    <property type="match status" value="1"/>
</dbReference>
<dbReference type="InterPro" id="IPR036930">
    <property type="entry name" value="WGR_dom_sf"/>
</dbReference>
<dbReference type="InterPro" id="IPR008893">
    <property type="entry name" value="WGR_domain"/>
</dbReference>
<dbReference type="PANTHER" id="PTHR30634">
    <property type="entry name" value="OUTER MEMBRANE LOLAB LIPOPROTEIN INSERTION APPARATUS"/>
    <property type="match status" value="1"/>
</dbReference>
<dbReference type="InterPro" id="IPR050458">
    <property type="entry name" value="LolB"/>
</dbReference>
<evidence type="ECO:0000259" key="1">
    <source>
        <dbReference type="PROSITE" id="PS51977"/>
    </source>
</evidence>
<protein>
    <submittedName>
        <fullName evidence="2">WGR domain protein</fullName>
    </submittedName>
</protein>
<evidence type="ECO:0000313" key="3">
    <source>
        <dbReference type="Proteomes" id="UP000001340"/>
    </source>
</evidence>
<dbReference type="Proteomes" id="UP000001340">
    <property type="component" value="Unassembled WGS sequence"/>
</dbReference>
<dbReference type="SMART" id="SM00773">
    <property type="entry name" value="WGR"/>
    <property type="match status" value="1"/>
</dbReference>
<proteinExistence type="predicted"/>
<dbReference type="Pfam" id="PF05406">
    <property type="entry name" value="WGR"/>
    <property type="match status" value="1"/>
</dbReference>
<organism evidence="2 3">
    <name type="scientific">Leptospira interrogans str. UI 12758</name>
    <dbReference type="NCBI Taxonomy" id="1049938"/>
    <lineage>
        <taxon>Bacteria</taxon>
        <taxon>Pseudomonadati</taxon>
        <taxon>Spirochaetota</taxon>
        <taxon>Spirochaetia</taxon>
        <taxon>Leptospirales</taxon>
        <taxon>Leptospiraceae</taxon>
        <taxon>Leptospira</taxon>
    </lineage>
</organism>
<sequence>MNHQLTFKDDKSDKFWNIEVSGNSFTVTYGKTGTSGTSQTKTFETEEICIKEAQKLLSEKLKKGYIEQGTQTDIKKPAPSDFLKEWKKLVNSKNLTEHFSYLADSPSADQTLRLFIDKIDKQEMEIDEENFELNLYFKDYDLILKCGPPISQLPTEYLNWPASFQEKLAKHEYIKIDEYDLYLGDHGGFLPNYLTNAGKNWPAHASDVYSPLTESNNWWIYSPEEKNSLGEKQLYFFDHSLGVPETSGDINIGALFLNRLKNIFEEEDINRQNEPLITRIVTDVIAETYQQLDHFLTSSKYTEAKSFAITKITELKNDFRTRHEADKINGVSLEKNFPERFVADLLALAANTKDVECFQMAFGLLEGDLKNPRIHFNAACYHALTNNKESLLKSVRLARALGQPSSSFRMERDFKEFRRDPDFEKAISS</sequence>
<reference evidence="2 3" key="1">
    <citation type="submission" date="2012-10" db="EMBL/GenBank/DDBJ databases">
        <authorList>
            <person name="Harkins D.M."/>
            <person name="Durkin A.S."/>
            <person name="Brinkac L.M."/>
            <person name="Haft D.H."/>
            <person name="Selengut J.D."/>
            <person name="Sanka R."/>
            <person name="DePew J."/>
            <person name="Purushe J."/>
            <person name="Chanthongthip A."/>
            <person name="Lattana O."/>
            <person name="Phetsouvanh R."/>
            <person name="Newton P.N."/>
            <person name="Vinetz J.M."/>
            <person name="Sutton G.G."/>
            <person name="Nierman W.C."/>
            <person name="Fouts D.E."/>
        </authorList>
    </citation>
    <scope>NUCLEOTIDE SEQUENCE [LARGE SCALE GENOMIC DNA]</scope>
    <source>
        <strain evidence="2 3">UI 12758</strain>
    </source>
</reference>
<dbReference type="AlphaFoldDB" id="A0A0E2DKE9"/>
<dbReference type="InterPro" id="IPR049809">
    <property type="entry name" value="YehF/YfeS-like_WGR"/>
</dbReference>
<feature type="domain" description="WGR" evidence="1">
    <location>
        <begin position="1"/>
        <end position="80"/>
    </location>
</feature>
<evidence type="ECO:0000313" key="2">
    <source>
        <dbReference type="EMBL" id="EKR56112.1"/>
    </source>
</evidence>
<comment type="caution">
    <text evidence="2">The sequence shown here is derived from an EMBL/GenBank/DDBJ whole genome shotgun (WGS) entry which is preliminary data.</text>
</comment>
<dbReference type="SUPFAM" id="SSF142921">
    <property type="entry name" value="WGR domain-like"/>
    <property type="match status" value="1"/>
</dbReference>
<dbReference type="CDD" id="cd07996">
    <property type="entry name" value="WGR_MMR_like"/>
    <property type="match status" value="1"/>
</dbReference>
<dbReference type="PROSITE" id="PS51977">
    <property type="entry name" value="WGR"/>
    <property type="match status" value="1"/>
</dbReference>